<keyword evidence="1" id="KW-0732">Signal</keyword>
<comment type="caution">
    <text evidence="2">The sequence shown here is derived from an EMBL/GenBank/DDBJ whole genome shotgun (WGS) entry which is preliminary data.</text>
</comment>
<reference evidence="3" key="1">
    <citation type="journal article" date="2019" name="Int. J. Syst. Evol. Microbiol.">
        <title>The Global Catalogue of Microorganisms (GCM) 10K type strain sequencing project: providing services to taxonomists for standard genome sequencing and annotation.</title>
        <authorList>
            <consortium name="The Broad Institute Genomics Platform"/>
            <consortium name="The Broad Institute Genome Sequencing Center for Infectious Disease"/>
            <person name="Wu L."/>
            <person name="Ma J."/>
        </authorList>
    </citation>
    <scope>NUCLEOTIDE SEQUENCE [LARGE SCALE GENOMIC DNA]</scope>
    <source>
        <strain evidence="3">KCTC 52368</strain>
    </source>
</reference>
<protein>
    <submittedName>
        <fullName evidence="2">DUF2911 domain-containing protein</fullName>
    </submittedName>
</protein>
<name>A0ABW5MUD6_9FLAO</name>
<dbReference type="RefSeq" id="WP_377765576.1">
    <property type="nucleotide sequence ID" value="NZ_JBHULB010000006.1"/>
</dbReference>
<feature type="chain" id="PRO_5045969410" evidence="1">
    <location>
        <begin position="23"/>
        <end position="179"/>
    </location>
</feature>
<proteinExistence type="predicted"/>
<dbReference type="EMBL" id="JBHULB010000006">
    <property type="protein sequence ID" value="MFD2585978.1"/>
    <property type="molecule type" value="Genomic_DNA"/>
</dbReference>
<dbReference type="Pfam" id="PF11138">
    <property type="entry name" value="DUF2911"/>
    <property type="match status" value="1"/>
</dbReference>
<gene>
    <name evidence="2" type="ORF">ACFSQJ_03500</name>
</gene>
<keyword evidence="3" id="KW-1185">Reference proteome</keyword>
<accession>A0ABW5MUD6</accession>
<feature type="signal peptide" evidence="1">
    <location>
        <begin position="1"/>
        <end position="22"/>
    </location>
</feature>
<evidence type="ECO:0000313" key="3">
    <source>
        <dbReference type="Proteomes" id="UP001597526"/>
    </source>
</evidence>
<organism evidence="2 3">
    <name type="scientific">Croceitalea marina</name>
    <dbReference type="NCBI Taxonomy" id="1775166"/>
    <lineage>
        <taxon>Bacteria</taxon>
        <taxon>Pseudomonadati</taxon>
        <taxon>Bacteroidota</taxon>
        <taxon>Flavobacteriia</taxon>
        <taxon>Flavobacteriales</taxon>
        <taxon>Flavobacteriaceae</taxon>
        <taxon>Croceitalea</taxon>
    </lineage>
</organism>
<sequence length="179" mass="19280">MKKIVAIAFFAMTLIFSTEAKAQKFGGLDKSPADIAAFPSSYKVSDKAVKVTYGRPQLKGRTMSDLAPAGKVWRTGANEAPEITFYKDVSFGGKSVKAGTYALFTIPGNGEWTVILNNNLNQWGAYSYDNAADVVRVSSKVSSDSESLEAFSIAFKEVKGGAHLVMGWGTTRVATPIMF</sequence>
<evidence type="ECO:0000313" key="2">
    <source>
        <dbReference type="EMBL" id="MFD2585978.1"/>
    </source>
</evidence>
<dbReference type="InterPro" id="IPR021314">
    <property type="entry name" value="DUF2911"/>
</dbReference>
<evidence type="ECO:0000256" key="1">
    <source>
        <dbReference type="SAM" id="SignalP"/>
    </source>
</evidence>
<dbReference type="Proteomes" id="UP001597526">
    <property type="component" value="Unassembled WGS sequence"/>
</dbReference>